<comment type="caution">
    <text evidence="1">The sequence shown here is derived from an EMBL/GenBank/DDBJ whole genome shotgun (WGS) entry which is preliminary data.</text>
</comment>
<name>A0AAE4RWV3_9BACT</name>
<evidence type="ECO:0000313" key="2">
    <source>
        <dbReference type="Proteomes" id="UP001181347"/>
    </source>
</evidence>
<dbReference type="EMBL" id="JAWDES010000004">
    <property type="protein sequence ID" value="MDU0259247.1"/>
    <property type="molecule type" value="Genomic_DNA"/>
</dbReference>
<protein>
    <submittedName>
        <fullName evidence="1">Uncharacterized protein</fullName>
    </submittedName>
</protein>
<reference evidence="1" key="1">
    <citation type="submission" date="2023-10" db="EMBL/GenBank/DDBJ databases">
        <title>Genome Sequence of the Bacteria from From Gut Wall in Crohn's Disease.</title>
        <authorList>
            <person name="Rodriguez-Palacios A."/>
        </authorList>
    </citation>
    <scope>NUCLEOTIDE SEQUENCE</scope>
    <source>
        <strain evidence="1">CavFT-hAR58</strain>
    </source>
</reference>
<dbReference type="AlphaFoldDB" id="A0AAE4RWV3"/>
<gene>
    <name evidence="1" type="ORF">RVH17_03820</name>
</gene>
<evidence type="ECO:0000313" key="1">
    <source>
        <dbReference type="EMBL" id="MDU0259247.1"/>
    </source>
</evidence>
<organism evidence="1 2">
    <name type="scientific">Alistipes finegoldii</name>
    <dbReference type="NCBI Taxonomy" id="214856"/>
    <lineage>
        <taxon>Bacteria</taxon>
        <taxon>Pseudomonadati</taxon>
        <taxon>Bacteroidota</taxon>
        <taxon>Bacteroidia</taxon>
        <taxon>Bacteroidales</taxon>
        <taxon>Rikenellaceae</taxon>
        <taxon>Alistipes</taxon>
    </lineage>
</organism>
<proteinExistence type="predicted"/>
<dbReference type="Proteomes" id="UP001181347">
    <property type="component" value="Unassembled WGS sequence"/>
</dbReference>
<accession>A0AAE4RWV3</accession>
<sequence length="170" mass="18482">MRPPGSVRAKILRTVSALLDAEAMRPMRAACRTALAAAAFLAAGCVSPHGAVATDVNSASWRDSAPVTLANADTTTLRDIALFLRCNDRFAEDTLTVRIRVRTPDSLQHEEPFVMVIPPAHTPAAISREADIPYRRRVLFDRTGDYHLTITPCRPVEGVEAVGIHIAKSQ</sequence>
<dbReference type="RefSeq" id="WP_022044510.1">
    <property type="nucleotide sequence ID" value="NZ_BAAFKU010000004.1"/>
</dbReference>